<dbReference type="NCBIfam" id="TIGR00431">
    <property type="entry name" value="TruB"/>
    <property type="match status" value="1"/>
</dbReference>
<dbReference type="GO" id="GO:0031119">
    <property type="term" value="P:tRNA pseudouridine synthesis"/>
    <property type="evidence" value="ECO:0007669"/>
    <property type="project" value="UniProtKB-UniRule"/>
</dbReference>
<dbReference type="GO" id="GO:0160148">
    <property type="term" value="F:tRNA pseudouridine(55) synthase activity"/>
    <property type="evidence" value="ECO:0007669"/>
    <property type="project" value="UniProtKB-EC"/>
</dbReference>
<comment type="similarity">
    <text evidence="2 5">Belongs to the pseudouridine synthase TruB family. Type 1 subfamily.</text>
</comment>
<comment type="function">
    <text evidence="5">Responsible for synthesis of pseudouridine from uracil-55 in the psi GC loop of transfer RNAs.</text>
</comment>
<organism evidence="7 8">
    <name type="scientific">Persicimonas caeni</name>
    <dbReference type="NCBI Taxonomy" id="2292766"/>
    <lineage>
        <taxon>Bacteria</taxon>
        <taxon>Deltaproteobacteria</taxon>
        <taxon>Bradymonadales</taxon>
        <taxon>Bradymonadaceae</taxon>
        <taxon>Persicimonas</taxon>
    </lineage>
</organism>
<dbReference type="GO" id="GO:0003723">
    <property type="term" value="F:RNA binding"/>
    <property type="evidence" value="ECO:0007669"/>
    <property type="project" value="InterPro"/>
</dbReference>
<dbReference type="CDD" id="cd02573">
    <property type="entry name" value="PseudoU_synth_EcTruB"/>
    <property type="match status" value="1"/>
</dbReference>
<evidence type="ECO:0000256" key="3">
    <source>
        <dbReference type="ARBA" id="ARBA00022694"/>
    </source>
</evidence>
<feature type="active site" description="Nucleophile" evidence="5">
    <location>
        <position position="38"/>
    </location>
</feature>
<dbReference type="RefSeq" id="WP_141200708.1">
    <property type="nucleotide sequence ID" value="NZ_CP041186.1"/>
</dbReference>
<dbReference type="PANTHER" id="PTHR13767:SF2">
    <property type="entry name" value="PSEUDOURIDYLATE SYNTHASE TRUB1"/>
    <property type="match status" value="1"/>
</dbReference>
<dbReference type="SUPFAM" id="SSF55120">
    <property type="entry name" value="Pseudouridine synthase"/>
    <property type="match status" value="1"/>
</dbReference>
<keyword evidence="8" id="KW-1185">Reference proteome</keyword>
<dbReference type="InterPro" id="IPR020103">
    <property type="entry name" value="PsdUridine_synth_cat_dom_sf"/>
</dbReference>
<keyword evidence="3 5" id="KW-0819">tRNA processing</keyword>
<evidence type="ECO:0000313" key="7">
    <source>
        <dbReference type="EMBL" id="QDG54264.1"/>
    </source>
</evidence>
<dbReference type="InterPro" id="IPR014780">
    <property type="entry name" value="tRNA_psdUridine_synth_TruB"/>
</dbReference>
<sequence>MDGLLLVDKPTGMTSFDVIRNIRRVANTRKIGHTGTLDPQASGLLPLVVGRCTKLANFLSLDVKEYDFEMELGVETETGDVEGEAVRECPWEHVSEEAIREACEQFIGEIEQVPPIYSAVKVNGKRAYELARKGEEFELEPRPVTIESLSLVSFEPPRAKLHTRCGSGTYVRALVRDLGGALGSCAYTTAIRRTVVGRFSLDEATPLAEITPENFSDLLLPPIELMREFPTYTVDESMCLALGYGQNIQPERLDVDVDSFVAVANEAGELVAVTVARETEEGLALRPKRVLKPQH</sequence>
<protein>
    <recommendedName>
        <fullName evidence="5">tRNA pseudouridine synthase B</fullName>
        <ecNumber evidence="5">5.4.99.25</ecNumber>
    </recommendedName>
    <alternativeName>
        <fullName evidence="5">tRNA pseudouridine(55) synthase</fullName>
        <shortName evidence="5">Psi55 synthase</shortName>
    </alternativeName>
    <alternativeName>
        <fullName evidence="5">tRNA pseudouridylate synthase</fullName>
    </alternativeName>
    <alternativeName>
        <fullName evidence="5">tRNA-uridine isomerase</fullName>
    </alternativeName>
</protein>
<evidence type="ECO:0000259" key="6">
    <source>
        <dbReference type="Pfam" id="PF01509"/>
    </source>
</evidence>
<keyword evidence="4 5" id="KW-0413">Isomerase</keyword>
<name>A0A4Y6Q113_PERCE</name>
<dbReference type="Proteomes" id="UP000315995">
    <property type="component" value="Chromosome"/>
</dbReference>
<dbReference type="EMBL" id="CP041186">
    <property type="protein sequence ID" value="QDG54264.1"/>
    <property type="molecule type" value="Genomic_DNA"/>
</dbReference>
<dbReference type="GO" id="GO:1990481">
    <property type="term" value="P:mRNA pseudouridine synthesis"/>
    <property type="evidence" value="ECO:0007669"/>
    <property type="project" value="TreeGrafter"/>
</dbReference>
<dbReference type="HAMAP" id="MF_01080">
    <property type="entry name" value="TruB_bact"/>
    <property type="match status" value="1"/>
</dbReference>
<evidence type="ECO:0000313" key="8">
    <source>
        <dbReference type="Proteomes" id="UP000315995"/>
    </source>
</evidence>
<feature type="domain" description="Pseudouridine synthase II N-terminal" evidence="6">
    <location>
        <begin position="23"/>
        <end position="171"/>
    </location>
</feature>
<evidence type="ECO:0000256" key="1">
    <source>
        <dbReference type="ARBA" id="ARBA00000385"/>
    </source>
</evidence>
<dbReference type="Pfam" id="PF01509">
    <property type="entry name" value="TruB_N"/>
    <property type="match status" value="1"/>
</dbReference>
<dbReference type="OrthoDB" id="9802309at2"/>
<dbReference type="Gene3D" id="3.30.2350.10">
    <property type="entry name" value="Pseudouridine synthase"/>
    <property type="match status" value="1"/>
</dbReference>
<accession>A0A5B8YC07</accession>
<dbReference type="EC" id="5.4.99.25" evidence="5"/>
<comment type="catalytic activity">
    <reaction evidence="1 5">
        <text>uridine(55) in tRNA = pseudouridine(55) in tRNA</text>
        <dbReference type="Rhea" id="RHEA:42532"/>
        <dbReference type="Rhea" id="RHEA-COMP:10101"/>
        <dbReference type="Rhea" id="RHEA-COMP:10102"/>
        <dbReference type="ChEBI" id="CHEBI:65314"/>
        <dbReference type="ChEBI" id="CHEBI:65315"/>
        <dbReference type="EC" id="5.4.99.25"/>
    </reaction>
</comment>
<dbReference type="InterPro" id="IPR002501">
    <property type="entry name" value="PsdUridine_synth_N"/>
</dbReference>
<reference evidence="7 8" key="1">
    <citation type="submission" date="2019-06" db="EMBL/GenBank/DDBJ databases">
        <title>Persicimonas caeni gen. nov., sp. nov., a predatory bacterium isolated from solar saltern.</title>
        <authorList>
            <person name="Wang S."/>
        </authorList>
    </citation>
    <scope>NUCLEOTIDE SEQUENCE [LARGE SCALE GENOMIC DNA]</scope>
    <source>
        <strain evidence="7 8">YN101</strain>
    </source>
</reference>
<gene>
    <name evidence="5 7" type="primary">truB</name>
    <name evidence="7" type="ORF">FIV42_27020</name>
</gene>
<accession>A0A4Y6Q113</accession>
<dbReference type="PANTHER" id="PTHR13767">
    <property type="entry name" value="TRNA-PSEUDOURIDINE SYNTHASE"/>
    <property type="match status" value="1"/>
</dbReference>
<evidence type="ECO:0000256" key="4">
    <source>
        <dbReference type="ARBA" id="ARBA00023235"/>
    </source>
</evidence>
<dbReference type="AlphaFoldDB" id="A0A4Y6Q113"/>
<evidence type="ECO:0000256" key="2">
    <source>
        <dbReference type="ARBA" id="ARBA00005642"/>
    </source>
</evidence>
<evidence type="ECO:0000256" key="5">
    <source>
        <dbReference type="HAMAP-Rule" id="MF_01080"/>
    </source>
</evidence>
<proteinExistence type="inferred from homology"/>